<feature type="region of interest" description="Disordered" evidence="11">
    <location>
        <begin position="243"/>
        <end position="262"/>
    </location>
</feature>
<evidence type="ECO:0000256" key="5">
    <source>
        <dbReference type="ARBA" id="ARBA00038035"/>
    </source>
</evidence>
<feature type="region of interest" description="Disordered" evidence="11">
    <location>
        <begin position="1167"/>
        <end position="1186"/>
    </location>
</feature>
<evidence type="ECO:0000256" key="6">
    <source>
        <dbReference type="ARBA" id="ARBA00038999"/>
    </source>
</evidence>
<dbReference type="EC" id="2.7.12.2" evidence="6"/>
<evidence type="ECO:0000313" key="13">
    <source>
        <dbReference type="EMBL" id="KAG5485200.1"/>
    </source>
</evidence>
<dbReference type="Pfam" id="PF00069">
    <property type="entry name" value="Pkinase"/>
    <property type="match status" value="2"/>
</dbReference>
<dbReference type="InterPro" id="IPR017441">
    <property type="entry name" value="Protein_kinase_ATP_BS"/>
</dbReference>
<organism evidence="13 14">
    <name type="scientific">Leishmania enriettii</name>
    <dbReference type="NCBI Taxonomy" id="5663"/>
    <lineage>
        <taxon>Eukaryota</taxon>
        <taxon>Discoba</taxon>
        <taxon>Euglenozoa</taxon>
        <taxon>Kinetoplastea</taxon>
        <taxon>Metakinetoplastina</taxon>
        <taxon>Trypanosomatida</taxon>
        <taxon>Trypanosomatidae</taxon>
        <taxon>Leishmaniinae</taxon>
        <taxon>Leishmania</taxon>
    </lineage>
</organism>
<feature type="compositionally biased region" description="Gly residues" evidence="11">
    <location>
        <begin position="1434"/>
        <end position="1446"/>
    </location>
</feature>
<feature type="region of interest" description="Disordered" evidence="11">
    <location>
        <begin position="607"/>
        <end position="635"/>
    </location>
</feature>
<dbReference type="PROSITE" id="PS50011">
    <property type="entry name" value="PROTEIN_KINASE_DOM"/>
    <property type="match status" value="1"/>
</dbReference>
<feature type="domain" description="Protein kinase" evidence="12">
    <location>
        <begin position="1036"/>
        <end position="1620"/>
    </location>
</feature>
<dbReference type="InterPro" id="IPR011009">
    <property type="entry name" value="Kinase-like_dom_sf"/>
</dbReference>
<dbReference type="RefSeq" id="XP_067695464.1">
    <property type="nucleotide sequence ID" value="XM_067838223.1"/>
</dbReference>
<feature type="region of interest" description="Disordered" evidence="11">
    <location>
        <begin position="1428"/>
        <end position="1454"/>
    </location>
</feature>
<dbReference type="InterPro" id="IPR008271">
    <property type="entry name" value="Ser/Thr_kinase_AS"/>
</dbReference>
<evidence type="ECO:0000256" key="9">
    <source>
        <dbReference type="ARBA" id="ARBA00051693"/>
    </source>
</evidence>
<keyword evidence="3" id="KW-0418">Kinase</keyword>
<feature type="region of interest" description="Disordered" evidence="11">
    <location>
        <begin position="863"/>
        <end position="929"/>
    </location>
</feature>
<dbReference type="SUPFAM" id="SSF56112">
    <property type="entry name" value="Protein kinase-like (PK-like)"/>
    <property type="match status" value="1"/>
</dbReference>
<dbReference type="FunFam" id="3.30.200.20:FF:000909">
    <property type="entry name" value="Mitogen-activated protein kinase kinase, putative"/>
    <property type="match status" value="1"/>
</dbReference>
<dbReference type="SMART" id="SM00220">
    <property type="entry name" value="S_TKc"/>
    <property type="match status" value="1"/>
</dbReference>
<gene>
    <name evidence="13" type="ORF">CUR178_06558</name>
</gene>
<keyword evidence="1" id="KW-0808">Transferase</keyword>
<dbReference type="PROSITE" id="PS00107">
    <property type="entry name" value="PROTEIN_KINASE_ATP"/>
    <property type="match status" value="1"/>
</dbReference>
<evidence type="ECO:0000313" key="14">
    <source>
        <dbReference type="Proteomes" id="UP000674179"/>
    </source>
</evidence>
<comment type="catalytic activity">
    <reaction evidence="9">
        <text>L-tyrosyl-[protein] + ATP = O-phospho-L-tyrosyl-[protein] + ADP + H(+)</text>
        <dbReference type="Rhea" id="RHEA:10596"/>
        <dbReference type="Rhea" id="RHEA-COMP:10136"/>
        <dbReference type="Rhea" id="RHEA-COMP:20101"/>
        <dbReference type="ChEBI" id="CHEBI:15378"/>
        <dbReference type="ChEBI" id="CHEBI:30616"/>
        <dbReference type="ChEBI" id="CHEBI:46858"/>
        <dbReference type="ChEBI" id="CHEBI:61978"/>
        <dbReference type="ChEBI" id="CHEBI:456216"/>
        <dbReference type="EC" id="2.7.12.2"/>
    </reaction>
</comment>
<dbReference type="GeneID" id="94173733"/>
<comment type="caution">
    <text evidence="13">The sequence shown here is derived from an EMBL/GenBank/DDBJ whole genome shotgun (WGS) entry which is preliminary data.</text>
</comment>
<evidence type="ECO:0000256" key="1">
    <source>
        <dbReference type="ARBA" id="ARBA00022679"/>
    </source>
</evidence>
<evidence type="ECO:0000259" key="12">
    <source>
        <dbReference type="PROSITE" id="PS50011"/>
    </source>
</evidence>
<feature type="region of interest" description="Disordered" evidence="11">
    <location>
        <begin position="722"/>
        <end position="744"/>
    </location>
</feature>
<dbReference type="Proteomes" id="UP000674179">
    <property type="component" value="Chromosome 7"/>
</dbReference>
<evidence type="ECO:0000256" key="11">
    <source>
        <dbReference type="SAM" id="MobiDB-lite"/>
    </source>
</evidence>
<dbReference type="Gene3D" id="1.10.510.10">
    <property type="entry name" value="Transferase(Phosphotransferase) domain 1"/>
    <property type="match status" value="2"/>
</dbReference>
<feature type="region of interest" description="Disordered" evidence="11">
    <location>
        <begin position="47"/>
        <end position="141"/>
    </location>
</feature>
<keyword evidence="14" id="KW-1185">Reference proteome</keyword>
<accession>A0A836HYH6</accession>
<evidence type="ECO:0000256" key="3">
    <source>
        <dbReference type="ARBA" id="ARBA00022777"/>
    </source>
</evidence>
<evidence type="ECO:0000256" key="2">
    <source>
        <dbReference type="ARBA" id="ARBA00022741"/>
    </source>
</evidence>
<dbReference type="PROSITE" id="PS00108">
    <property type="entry name" value="PROTEIN_KINASE_ST"/>
    <property type="match status" value="1"/>
</dbReference>
<dbReference type="Gene3D" id="3.30.200.20">
    <property type="entry name" value="Phosphorylase Kinase, domain 1"/>
    <property type="match status" value="1"/>
</dbReference>
<dbReference type="GO" id="GO:0004708">
    <property type="term" value="F:MAP kinase kinase activity"/>
    <property type="evidence" value="ECO:0007669"/>
    <property type="project" value="UniProtKB-EC"/>
</dbReference>
<feature type="compositionally biased region" description="Basic and acidic residues" evidence="11">
    <location>
        <begin position="1525"/>
        <end position="1534"/>
    </location>
</feature>
<dbReference type="InterPro" id="IPR000719">
    <property type="entry name" value="Prot_kinase_dom"/>
</dbReference>
<feature type="compositionally biased region" description="Acidic residues" evidence="11">
    <location>
        <begin position="1168"/>
        <end position="1178"/>
    </location>
</feature>
<dbReference type="FunFam" id="1.10.510.10:FF:001371">
    <property type="entry name" value="Protein kinase, putative"/>
    <property type="match status" value="1"/>
</dbReference>
<dbReference type="KEGG" id="lenr:94173733"/>
<dbReference type="EMBL" id="JAFHKP010000007">
    <property type="protein sequence ID" value="KAG5485200.1"/>
    <property type="molecule type" value="Genomic_DNA"/>
</dbReference>
<feature type="region of interest" description="Disordered" evidence="11">
    <location>
        <begin position="534"/>
        <end position="579"/>
    </location>
</feature>
<dbReference type="FunFam" id="1.10.510.10:FF:001369">
    <property type="entry name" value="Protein kinase, putative"/>
    <property type="match status" value="1"/>
</dbReference>
<comment type="catalytic activity">
    <reaction evidence="8">
        <text>L-threonyl-[protein] + ATP = O-phospho-L-threonyl-[protein] + ADP + H(+)</text>
        <dbReference type="Rhea" id="RHEA:46608"/>
        <dbReference type="Rhea" id="RHEA-COMP:11060"/>
        <dbReference type="Rhea" id="RHEA-COMP:11605"/>
        <dbReference type="ChEBI" id="CHEBI:15378"/>
        <dbReference type="ChEBI" id="CHEBI:30013"/>
        <dbReference type="ChEBI" id="CHEBI:30616"/>
        <dbReference type="ChEBI" id="CHEBI:61977"/>
        <dbReference type="ChEBI" id="CHEBI:456216"/>
        <dbReference type="EC" id="2.7.12.2"/>
    </reaction>
</comment>
<comment type="similarity">
    <text evidence="5">Belongs to the protein kinase superfamily. STE Ser/Thr protein kinase family. MAP kinase kinase subfamily.</text>
</comment>
<keyword evidence="4 10" id="KW-0067">ATP-binding</keyword>
<evidence type="ECO:0000256" key="10">
    <source>
        <dbReference type="PROSITE-ProRule" id="PRU10141"/>
    </source>
</evidence>
<evidence type="ECO:0000256" key="7">
    <source>
        <dbReference type="ARBA" id="ARBA00049014"/>
    </source>
</evidence>
<dbReference type="GO" id="GO:0005524">
    <property type="term" value="F:ATP binding"/>
    <property type="evidence" value="ECO:0007669"/>
    <property type="project" value="UniProtKB-UniRule"/>
</dbReference>
<feature type="compositionally biased region" description="Polar residues" evidence="11">
    <location>
        <begin position="609"/>
        <end position="626"/>
    </location>
</feature>
<comment type="catalytic activity">
    <reaction evidence="7">
        <text>L-seryl-[protein] + ATP = O-phospho-L-seryl-[protein] + ADP + H(+)</text>
        <dbReference type="Rhea" id="RHEA:17989"/>
        <dbReference type="Rhea" id="RHEA-COMP:9863"/>
        <dbReference type="Rhea" id="RHEA-COMP:11604"/>
        <dbReference type="ChEBI" id="CHEBI:15378"/>
        <dbReference type="ChEBI" id="CHEBI:29999"/>
        <dbReference type="ChEBI" id="CHEBI:30616"/>
        <dbReference type="ChEBI" id="CHEBI:83421"/>
        <dbReference type="ChEBI" id="CHEBI:456216"/>
        <dbReference type="EC" id="2.7.12.2"/>
    </reaction>
</comment>
<feature type="region of interest" description="Disordered" evidence="11">
    <location>
        <begin position="996"/>
        <end position="1028"/>
    </location>
</feature>
<dbReference type="PANTHER" id="PTHR48013">
    <property type="entry name" value="DUAL SPECIFICITY MITOGEN-ACTIVATED PROTEIN KINASE KINASE 5-RELATED"/>
    <property type="match status" value="1"/>
</dbReference>
<evidence type="ECO:0000256" key="8">
    <source>
        <dbReference type="ARBA" id="ARBA00049299"/>
    </source>
</evidence>
<evidence type="ECO:0000256" key="4">
    <source>
        <dbReference type="ARBA" id="ARBA00022840"/>
    </source>
</evidence>
<dbReference type="PANTHER" id="PTHR48013:SF9">
    <property type="entry name" value="DUAL SPECIFICITY MITOGEN-ACTIVATED PROTEIN KINASE KINASE 5"/>
    <property type="match status" value="1"/>
</dbReference>
<feature type="binding site" evidence="10">
    <location>
        <position position="1065"/>
    </location>
    <ligand>
        <name>ATP</name>
        <dbReference type="ChEBI" id="CHEBI:30616"/>
    </ligand>
</feature>
<proteinExistence type="inferred from homology"/>
<feature type="compositionally biased region" description="Basic and acidic residues" evidence="11">
    <location>
        <begin position="374"/>
        <end position="383"/>
    </location>
</feature>
<feature type="compositionally biased region" description="Low complexity" evidence="11">
    <location>
        <begin position="1000"/>
        <end position="1017"/>
    </location>
</feature>
<feature type="region of interest" description="Disordered" evidence="11">
    <location>
        <begin position="183"/>
        <end position="223"/>
    </location>
</feature>
<sequence length="1667" mass="169996">MSSSQLDSAAATTAMTPISISSASAGSSPLIVSSTITAPTSSTKVMQQQQQLLVASPPPPGAPLHHIDPLADSLLGADPSYGQQHISRAQPDAVQDAKDVSQQVPRALTTPERSSHDIDFPHPSPSLPSATGQRSTSQNADAAYPAACLGHNDAPARAKPPVSATSTVATPVHTDATRVQRVRLPVSLTHDRSSSETGPDAAAAQPSRRTLGGNTTTTGPPNAPLTTAAANSCVAAATAVSAVPRREKRRPPSLFSNSPTTVASPIVTTRPVLIPPAVGRVEDRMSTPSAAAAATVIGSLPPSATQAAPSTSPLARINQFLHGQLKQSPAPPPCTSGSLIPSSTALTSCVPSTNTDIGGGEEGPGEGRLSTPATRRDANEQVDARTSMKPATYTPAHVTSPAVLTPCSTPPTAESHYGTLHDVFASAAAGGGGCGCVGTPDATLPVCNSSLGGLDNHCGAGSLGGGAVAASGNYGSAPTASLITATTTAGANRPHPPPAVRLPVVGVSGSGTAVAGVLSPLSLSAAAPTAFAARRRPPPPLLFRLRSPVGPAPLSTTSTNDTSEDVASPGSAAPRSTTGRAAASAAAAAASAGTSSSVLAATPMRSRPLATSMNSGGASDVMSTTADRAPRGSGCNPPPWSGPLARAHHGSLNQNLNTLASGTRSASGGLVRLSHDRRTLVAGMFRVSRDGCLTVRNMLLLNPTRIDAESATGAAAGPETYGSLMGSSATDTGGGGVGGSRPQQLLHPQRSATIYSPIMSSIALAGRIPLLGPGGGADLGVGGGVGGGTSGLGPMTPYTTGSDWCLPSTYYSGGGGAANTRPVQSSGGGGGAHSAANASFTLFSTSMDTPFSPITYSMDSQRLALPSPLGGHNDKGVAAGPPPPLDTTPNSTTALGRPPAAGGGGGSSSMCRAPLRRQGSNSWLPGVLGTTNAASPPALGTAGSPGSIAGAGALTDTDTTSILPLPNADVPAWRGAPASGAAGSCVGSPSLHANPGGFRATTAAPAAAAKTSSSAAPQNTPSAPLPPNVVRLRDLDVLSTAVGEGASATVFVAIHRPTGRRLAVKRVDLSPLCLGSSSPYLRSGSSSSGRINQLQHIVVRELQVLHLTYRSPFMVKVYNAFFIAELAALDIVMEFMHYGSLDHLSDCLQKHARMVRGCQQQRHRLLTGDDDDVDGEEEGNGHYGSLSATPPLCDALEAPQLAGDSRKNVSAACVASDSDEWRLSVTTAPPKLVDSRRTLVERAPPVSLVPRKLSAIGTSGWGDMDSVRGGGAVSSHPAAGGYKHLYDGDGSLLHDSYSVKSDCGTDDAESDDGSGLVEEPFGVTERLVAVVGEQLLRGVRDMHSRGYIHHDIKPGNILVNEHGVVKLSDFGLSQRCDSSGIGIKNPMLTCIPPASVVPTRSTTPLQSPSMAVSQLTGSRVRRTPFIGHAQRGSVGPGVSGHPGSGVSGTTPTEMASSVEGLVLSSTTNSLLAQHEGMDVLKAESSSEEGADDWGRAGRGRGGLSPSSLSSTDDAENCCGTSKYMSPERQRGEPHGKPADIWAVGVTLAEFAVGEYPYDLKDVIDEFDRVSRMERPVDVLPFNRHRAVPLGTVFADFCRLATLPTASQRPTAQELLEHPFFKQWHRPFNLKDYLAARVPVPSNRMKAEYLAKQRECAQERGQPAESPV</sequence>
<protein>
    <recommendedName>
        <fullName evidence="6">mitogen-activated protein kinase kinase</fullName>
        <ecNumber evidence="6">2.7.12.2</ecNumber>
    </recommendedName>
</protein>
<name>A0A836HYH6_LEIEN</name>
<feature type="region of interest" description="Disordered" evidence="11">
    <location>
        <begin position="1479"/>
        <end position="1534"/>
    </location>
</feature>
<keyword evidence="2 10" id="KW-0547">Nucleotide-binding</keyword>
<dbReference type="OrthoDB" id="10252354at2759"/>
<feature type="compositionally biased region" description="Low complexity" evidence="11">
    <location>
        <begin position="210"/>
        <end position="223"/>
    </location>
</feature>
<reference evidence="13 14" key="1">
    <citation type="submission" date="2021-02" db="EMBL/GenBank/DDBJ databases">
        <title>Leishmania (Mundinia) enrietti genome sequencing and assembly.</title>
        <authorList>
            <person name="Almutairi H."/>
            <person name="Gatherer D."/>
        </authorList>
    </citation>
    <scope>NUCLEOTIDE SEQUENCE [LARGE SCALE GENOMIC DNA]</scope>
    <source>
        <strain evidence="13">CUR178</strain>
    </source>
</reference>
<feature type="compositionally biased region" description="Polar residues" evidence="11">
    <location>
        <begin position="127"/>
        <end position="140"/>
    </location>
</feature>
<feature type="compositionally biased region" description="Polar residues" evidence="11">
    <location>
        <begin position="918"/>
        <end position="929"/>
    </location>
</feature>
<feature type="region of interest" description="Disordered" evidence="11">
    <location>
        <begin position="350"/>
        <end position="386"/>
    </location>
</feature>